<evidence type="ECO:0000313" key="1">
    <source>
        <dbReference type="EMBL" id="KAJ7627305.1"/>
    </source>
</evidence>
<gene>
    <name evidence="1" type="ORF">FB45DRAFT_868533</name>
</gene>
<sequence>MLCAPASTRNAKTADRPAILSCRFVIQIRRADTYYITITAEFISGALFNWEAPTVSEETLLAEFVWELHSRALALESEFSVHFVYILMRDRKRGEGCTTGFQTISSEADDFNASWWKLPHCDGIVVRRVGFVCPPIEGKRTAEQAEGGCSAAATRAQGPGVAYQSLRHVPNQKCKELAPSIDTEFAGGGGGLLYTGPLLRRARGLRSTKQGTTM</sequence>
<organism evidence="1 2">
    <name type="scientific">Roridomyces roridus</name>
    <dbReference type="NCBI Taxonomy" id="1738132"/>
    <lineage>
        <taxon>Eukaryota</taxon>
        <taxon>Fungi</taxon>
        <taxon>Dikarya</taxon>
        <taxon>Basidiomycota</taxon>
        <taxon>Agaricomycotina</taxon>
        <taxon>Agaricomycetes</taxon>
        <taxon>Agaricomycetidae</taxon>
        <taxon>Agaricales</taxon>
        <taxon>Marasmiineae</taxon>
        <taxon>Mycenaceae</taxon>
        <taxon>Roridomyces</taxon>
    </lineage>
</organism>
<protein>
    <submittedName>
        <fullName evidence="1">Uncharacterized protein</fullName>
    </submittedName>
</protein>
<evidence type="ECO:0000313" key="2">
    <source>
        <dbReference type="Proteomes" id="UP001221142"/>
    </source>
</evidence>
<dbReference type="EMBL" id="JARKIF010000011">
    <property type="protein sequence ID" value="KAJ7627305.1"/>
    <property type="molecule type" value="Genomic_DNA"/>
</dbReference>
<name>A0AAD7FM32_9AGAR</name>
<reference evidence="1" key="1">
    <citation type="submission" date="2023-03" db="EMBL/GenBank/DDBJ databases">
        <title>Massive genome expansion in bonnet fungi (Mycena s.s.) driven by repeated elements and novel gene families across ecological guilds.</title>
        <authorList>
            <consortium name="Lawrence Berkeley National Laboratory"/>
            <person name="Harder C.B."/>
            <person name="Miyauchi S."/>
            <person name="Viragh M."/>
            <person name="Kuo A."/>
            <person name="Thoen E."/>
            <person name="Andreopoulos B."/>
            <person name="Lu D."/>
            <person name="Skrede I."/>
            <person name="Drula E."/>
            <person name="Henrissat B."/>
            <person name="Morin E."/>
            <person name="Kohler A."/>
            <person name="Barry K."/>
            <person name="LaButti K."/>
            <person name="Morin E."/>
            <person name="Salamov A."/>
            <person name="Lipzen A."/>
            <person name="Mereny Z."/>
            <person name="Hegedus B."/>
            <person name="Baldrian P."/>
            <person name="Stursova M."/>
            <person name="Weitz H."/>
            <person name="Taylor A."/>
            <person name="Grigoriev I.V."/>
            <person name="Nagy L.G."/>
            <person name="Martin F."/>
            <person name="Kauserud H."/>
        </authorList>
    </citation>
    <scope>NUCLEOTIDE SEQUENCE</scope>
    <source>
        <strain evidence="1">9284</strain>
    </source>
</reference>
<accession>A0AAD7FM32</accession>
<dbReference type="AlphaFoldDB" id="A0AAD7FM32"/>
<comment type="caution">
    <text evidence="1">The sequence shown here is derived from an EMBL/GenBank/DDBJ whole genome shotgun (WGS) entry which is preliminary data.</text>
</comment>
<dbReference type="Proteomes" id="UP001221142">
    <property type="component" value="Unassembled WGS sequence"/>
</dbReference>
<proteinExistence type="predicted"/>
<keyword evidence="2" id="KW-1185">Reference proteome</keyword>